<feature type="domain" description="Thioredoxin" evidence="6">
    <location>
        <begin position="38"/>
        <end position="203"/>
    </location>
</feature>
<dbReference type="InterPro" id="IPR050553">
    <property type="entry name" value="Thioredoxin_ResA/DsbE_sf"/>
</dbReference>
<reference evidence="7" key="1">
    <citation type="submission" date="2016-10" db="EMBL/GenBank/DDBJ databases">
        <authorList>
            <person name="de Groot N.N."/>
        </authorList>
    </citation>
    <scope>NUCLEOTIDE SEQUENCE</scope>
</reference>
<evidence type="ECO:0000256" key="3">
    <source>
        <dbReference type="ARBA" id="ARBA00023157"/>
    </source>
</evidence>
<dbReference type="EMBL" id="FPHE01000130">
    <property type="protein sequence ID" value="SFV64164.1"/>
    <property type="molecule type" value="Genomic_DNA"/>
</dbReference>
<organism evidence="7">
    <name type="scientific">hydrothermal vent metagenome</name>
    <dbReference type="NCBI Taxonomy" id="652676"/>
    <lineage>
        <taxon>unclassified sequences</taxon>
        <taxon>metagenomes</taxon>
        <taxon>ecological metagenomes</taxon>
    </lineage>
</organism>
<dbReference type="InterPro" id="IPR000866">
    <property type="entry name" value="AhpC/TSA"/>
</dbReference>
<dbReference type="InterPro" id="IPR013766">
    <property type="entry name" value="Thioredoxin_domain"/>
</dbReference>
<dbReference type="AlphaFoldDB" id="A0A1W1CEG6"/>
<dbReference type="Gene3D" id="3.40.30.10">
    <property type="entry name" value="Glutaredoxin"/>
    <property type="match status" value="1"/>
</dbReference>
<evidence type="ECO:0000313" key="7">
    <source>
        <dbReference type="EMBL" id="SFV64164.1"/>
    </source>
</evidence>
<evidence type="ECO:0000259" key="6">
    <source>
        <dbReference type="PROSITE" id="PS51352"/>
    </source>
</evidence>
<dbReference type="PANTHER" id="PTHR42852:SF6">
    <property type="entry name" value="THIOL:DISULFIDE INTERCHANGE PROTEIN DSBE"/>
    <property type="match status" value="1"/>
</dbReference>
<keyword evidence="4" id="KW-0676">Redox-active center</keyword>
<dbReference type="GO" id="GO:0016491">
    <property type="term" value="F:oxidoreductase activity"/>
    <property type="evidence" value="ECO:0007669"/>
    <property type="project" value="InterPro"/>
</dbReference>
<accession>A0A1W1CEG6</accession>
<evidence type="ECO:0000256" key="2">
    <source>
        <dbReference type="ARBA" id="ARBA00022748"/>
    </source>
</evidence>
<dbReference type="SUPFAM" id="SSF52833">
    <property type="entry name" value="Thioredoxin-like"/>
    <property type="match status" value="1"/>
</dbReference>
<dbReference type="GO" id="GO:0017004">
    <property type="term" value="P:cytochrome complex assembly"/>
    <property type="evidence" value="ECO:0007669"/>
    <property type="project" value="UniProtKB-KW"/>
</dbReference>
<evidence type="ECO:0000256" key="4">
    <source>
        <dbReference type="ARBA" id="ARBA00023284"/>
    </source>
</evidence>
<evidence type="ECO:0000256" key="1">
    <source>
        <dbReference type="ARBA" id="ARBA00004196"/>
    </source>
</evidence>
<gene>
    <name evidence="7" type="ORF">MNB_SV-12-1432</name>
</gene>
<feature type="transmembrane region" description="Helical" evidence="5">
    <location>
        <begin position="7"/>
        <end position="25"/>
    </location>
</feature>
<keyword evidence="5" id="KW-0812">Transmembrane</keyword>
<keyword evidence="2" id="KW-0201">Cytochrome c-type biogenesis</keyword>
<comment type="subcellular location">
    <subcellularLocation>
        <location evidence="1">Cell envelope</location>
    </subcellularLocation>
</comment>
<dbReference type="PANTHER" id="PTHR42852">
    <property type="entry name" value="THIOL:DISULFIDE INTERCHANGE PROTEIN DSBE"/>
    <property type="match status" value="1"/>
</dbReference>
<dbReference type="InterPro" id="IPR036249">
    <property type="entry name" value="Thioredoxin-like_sf"/>
</dbReference>
<keyword evidence="5" id="KW-0472">Membrane</keyword>
<dbReference type="CDD" id="cd02966">
    <property type="entry name" value="TlpA_like_family"/>
    <property type="match status" value="1"/>
</dbReference>
<sequence>MQKRLNLIIVILIVLLLSVLGYYLYSTNKSNIQQPKEVQIKVENKETGLFPPIDAEFSFQTIDEVDFRLKASDKKIEIDGLKDKIVFLKIFGWDCQYCKKEMPELINLKKELGNTFEVIAIEAQLHSKEESKAYVNKYGINYNIVEGAVQTRFYSYLKAHYGWSGIIPLTIVLGKGGNILAFEEGAKSYTLSELMKASIAREK</sequence>
<dbReference type="GO" id="GO:0030313">
    <property type="term" value="C:cell envelope"/>
    <property type="evidence" value="ECO:0007669"/>
    <property type="project" value="UniProtKB-SubCell"/>
</dbReference>
<keyword evidence="3" id="KW-1015">Disulfide bond</keyword>
<keyword evidence="5" id="KW-1133">Transmembrane helix</keyword>
<dbReference type="GO" id="GO:0016209">
    <property type="term" value="F:antioxidant activity"/>
    <property type="evidence" value="ECO:0007669"/>
    <property type="project" value="InterPro"/>
</dbReference>
<proteinExistence type="predicted"/>
<dbReference type="Pfam" id="PF00578">
    <property type="entry name" value="AhpC-TSA"/>
    <property type="match status" value="1"/>
</dbReference>
<protein>
    <submittedName>
        <fullName evidence="7">Thioredoxin</fullName>
    </submittedName>
</protein>
<name>A0A1W1CEG6_9ZZZZ</name>
<dbReference type="PROSITE" id="PS51352">
    <property type="entry name" value="THIOREDOXIN_2"/>
    <property type="match status" value="1"/>
</dbReference>
<evidence type="ECO:0000256" key="5">
    <source>
        <dbReference type="SAM" id="Phobius"/>
    </source>
</evidence>